<evidence type="ECO:0000313" key="4">
    <source>
        <dbReference type="Proteomes" id="UP000291189"/>
    </source>
</evidence>
<dbReference type="GO" id="GO:0005975">
    <property type="term" value="P:carbohydrate metabolic process"/>
    <property type="evidence" value="ECO:0007669"/>
    <property type="project" value="InterPro"/>
</dbReference>
<feature type="domain" description="GH16" evidence="2">
    <location>
        <begin position="30"/>
        <end position="245"/>
    </location>
</feature>
<feature type="chain" id="PRO_5020179613" evidence="1">
    <location>
        <begin position="31"/>
        <end position="264"/>
    </location>
</feature>
<accession>A0A4Q5IU69</accession>
<keyword evidence="4" id="KW-1185">Reference proteome</keyword>
<dbReference type="Gene3D" id="2.60.120.200">
    <property type="match status" value="1"/>
</dbReference>
<dbReference type="InterPro" id="IPR000757">
    <property type="entry name" value="Beta-glucanase-like"/>
</dbReference>
<keyword evidence="1" id="KW-0732">Signal</keyword>
<dbReference type="AlphaFoldDB" id="A0A4Q5IU69"/>
<dbReference type="InterPro" id="IPR013320">
    <property type="entry name" value="ConA-like_dom_sf"/>
</dbReference>
<feature type="signal peptide" evidence="1">
    <location>
        <begin position="1"/>
        <end position="30"/>
    </location>
</feature>
<evidence type="ECO:0000259" key="2">
    <source>
        <dbReference type="PROSITE" id="PS51762"/>
    </source>
</evidence>
<name>A0A4Q5IU69_9ACTN</name>
<comment type="caution">
    <text evidence="3">The sequence shown here is derived from an EMBL/GenBank/DDBJ whole genome shotgun (WGS) entry which is preliminary data.</text>
</comment>
<dbReference type="OrthoDB" id="273319at2"/>
<dbReference type="Proteomes" id="UP000291189">
    <property type="component" value="Unassembled WGS sequence"/>
</dbReference>
<gene>
    <name evidence="3" type="ORF">ETU37_20185</name>
</gene>
<sequence length="264" mass="29452">MRTHARWTAAALSVLAAVTVLPGAAPSATADHANPPGPVNAQSTFKWGHPLWQDDYETGRKPRKYHVEGPGLVQHQFGMLTLNTADEGTVTATSTRSGASTGRWEIRLRSRRYSTSFADYKVRTELVPAGDRDERCGALNVGLQGYQFGDTSANLWIRNLPNREFTASKALNLADNQWHTFAVEVRPKRISWFVDAHVIRTERRPEALSGVPFTVRYSMVAEPGVRMNRSRMQMDWLRYFTLDRKNAKSTDAPPTDAGVYASAC</sequence>
<reference evidence="3 4" key="1">
    <citation type="submission" date="2019-01" db="EMBL/GenBank/DDBJ databases">
        <title>Nocardioides guangzhouensis sp. nov., an actinobacterium isolated from soil.</title>
        <authorList>
            <person name="Fu Y."/>
            <person name="Cai Y."/>
            <person name="Lin Z."/>
            <person name="Chen P."/>
        </authorList>
    </citation>
    <scope>NUCLEOTIDE SEQUENCE [LARGE SCALE GENOMIC DNA]</scope>
    <source>
        <strain evidence="3 4">NBRC 105384</strain>
    </source>
</reference>
<dbReference type="RefSeq" id="WP_129989155.1">
    <property type="nucleotide sequence ID" value="NZ_SDPU01000035.1"/>
</dbReference>
<dbReference type="Pfam" id="PF00722">
    <property type="entry name" value="Glyco_hydro_16"/>
    <property type="match status" value="1"/>
</dbReference>
<evidence type="ECO:0000256" key="1">
    <source>
        <dbReference type="SAM" id="SignalP"/>
    </source>
</evidence>
<keyword evidence="3" id="KW-0378">Hydrolase</keyword>
<dbReference type="EMBL" id="SDPU01000035">
    <property type="protein sequence ID" value="RYU09390.1"/>
    <property type="molecule type" value="Genomic_DNA"/>
</dbReference>
<evidence type="ECO:0000313" key="3">
    <source>
        <dbReference type="EMBL" id="RYU09390.1"/>
    </source>
</evidence>
<dbReference type="GO" id="GO:0004553">
    <property type="term" value="F:hydrolase activity, hydrolyzing O-glycosyl compounds"/>
    <property type="evidence" value="ECO:0007669"/>
    <property type="project" value="InterPro"/>
</dbReference>
<proteinExistence type="predicted"/>
<protein>
    <submittedName>
        <fullName evidence="3">Glycosyl hydrolase family protein</fullName>
    </submittedName>
</protein>
<organism evidence="3 4">
    <name type="scientific">Nocardioides iriomotensis</name>
    <dbReference type="NCBI Taxonomy" id="715784"/>
    <lineage>
        <taxon>Bacteria</taxon>
        <taxon>Bacillati</taxon>
        <taxon>Actinomycetota</taxon>
        <taxon>Actinomycetes</taxon>
        <taxon>Propionibacteriales</taxon>
        <taxon>Nocardioidaceae</taxon>
        <taxon>Nocardioides</taxon>
    </lineage>
</organism>
<dbReference type="SUPFAM" id="SSF49899">
    <property type="entry name" value="Concanavalin A-like lectins/glucanases"/>
    <property type="match status" value="1"/>
</dbReference>
<dbReference type="PROSITE" id="PS51762">
    <property type="entry name" value="GH16_2"/>
    <property type="match status" value="1"/>
</dbReference>